<dbReference type="InterPro" id="IPR036259">
    <property type="entry name" value="MFS_trans_sf"/>
</dbReference>
<evidence type="ECO:0000313" key="12">
    <source>
        <dbReference type="Proteomes" id="UP001218362"/>
    </source>
</evidence>
<organism evidence="11 12">
    <name type="scientific">Candidatus Andeanibacterium colombiense</name>
    <dbReference type="NCBI Taxonomy" id="3121345"/>
    <lineage>
        <taxon>Bacteria</taxon>
        <taxon>Pseudomonadati</taxon>
        <taxon>Pseudomonadota</taxon>
        <taxon>Alphaproteobacteria</taxon>
        <taxon>Sphingomonadales</taxon>
        <taxon>Sphingomonadaceae</taxon>
        <taxon>Candidatus Andeanibacterium</taxon>
    </lineage>
</organism>
<feature type="transmembrane region" description="Helical" evidence="9">
    <location>
        <begin position="21"/>
        <end position="41"/>
    </location>
</feature>
<evidence type="ECO:0000256" key="7">
    <source>
        <dbReference type="ARBA" id="ARBA00022989"/>
    </source>
</evidence>
<evidence type="ECO:0000313" key="11">
    <source>
        <dbReference type="EMBL" id="WEK47052.1"/>
    </source>
</evidence>
<keyword evidence="5 9" id="KW-0812">Transmembrane</keyword>
<feature type="domain" description="Major facilitator superfamily (MFS) profile" evidence="10">
    <location>
        <begin position="9"/>
        <end position="413"/>
    </location>
</feature>
<evidence type="ECO:0000256" key="9">
    <source>
        <dbReference type="SAM" id="Phobius"/>
    </source>
</evidence>
<dbReference type="PROSITE" id="PS00217">
    <property type="entry name" value="SUGAR_TRANSPORT_2"/>
    <property type="match status" value="1"/>
</dbReference>
<keyword evidence="7 9" id="KW-1133">Transmembrane helix</keyword>
<dbReference type="KEGG" id="acob:P0Y56_01840"/>
<dbReference type="GO" id="GO:0015293">
    <property type="term" value="F:symporter activity"/>
    <property type="evidence" value="ECO:0007669"/>
    <property type="project" value="UniProtKB-KW"/>
</dbReference>
<evidence type="ECO:0000256" key="3">
    <source>
        <dbReference type="ARBA" id="ARBA00022448"/>
    </source>
</evidence>
<keyword evidence="6" id="KW-0769">Symport</keyword>
<evidence type="ECO:0000259" key="10">
    <source>
        <dbReference type="PROSITE" id="PS50850"/>
    </source>
</evidence>
<dbReference type="Gene3D" id="1.20.1250.20">
    <property type="entry name" value="MFS general substrate transporter like domains"/>
    <property type="match status" value="2"/>
</dbReference>
<dbReference type="EMBL" id="CP119316">
    <property type="protein sequence ID" value="WEK47052.1"/>
    <property type="molecule type" value="Genomic_DNA"/>
</dbReference>
<dbReference type="InterPro" id="IPR020846">
    <property type="entry name" value="MFS_dom"/>
</dbReference>
<dbReference type="InterPro" id="IPR005828">
    <property type="entry name" value="MFS_sugar_transport-like"/>
</dbReference>
<dbReference type="InterPro" id="IPR005829">
    <property type="entry name" value="Sugar_transporter_CS"/>
</dbReference>
<evidence type="ECO:0000256" key="2">
    <source>
        <dbReference type="ARBA" id="ARBA00008240"/>
    </source>
</evidence>
<keyword evidence="8 9" id="KW-0472">Membrane</keyword>
<comment type="subcellular location">
    <subcellularLocation>
        <location evidence="1">Cell membrane</location>
        <topology evidence="1">Multi-pass membrane protein</topology>
    </subcellularLocation>
</comment>
<dbReference type="Pfam" id="PF07690">
    <property type="entry name" value="MFS_1"/>
    <property type="match status" value="1"/>
</dbReference>
<feature type="transmembrane region" description="Helical" evidence="9">
    <location>
        <begin position="266"/>
        <end position="283"/>
    </location>
</feature>
<keyword evidence="4" id="KW-1003">Cell membrane</keyword>
<dbReference type="PROSITE" id="PS50850">
    <property type="entry name" value="MFS"/>
    <property type="match status" value="1"/>
</dbReference>
<dbReference type="GO" id="GO:0005886">
    <property type="term" value="C:plasma membrane"/>
    <property type="evidence" value="ECO:0007669"/>
    <property type="project" value="UniProtKB-SubCell"/>
</dbReference>
<evidence type="ECO:0000256" key="4">
    <source>
        <dbReference type="ARBA" id="ARBA00022475"/>
    </source>
</evidence>
<evidence type="ECO:0000256" key="5">
    <source>
        <dbReference type="ARBA" id="ARBA00022692"/>
    </source>
</evidence>
<name>A0AAJ5X730_9SPHN</name>
<dbReference type="InterPro" id="IPR011701">
    <property type="entry name" value="MFS"/>
</dbReference>
<proteinExistence type="inferred from homology"/>
<keyword evidence="3" id="KW-0813">Transport</keyword>
<feature type="transmembrane region" description="Helical" evidence="9">
    <location>
        <begin position="357"/>
        <end position="381"/>
    </location>
</feature>
<protein>
    <submittedName>
        <fullName evidence="11">MFS transporter</fullName>
    </submittedName>
</protein>
<sequence>MTPSQQRRAILAATVGNGLEFYDFITFAFFAIQIGKTFFPFPDDPFLSLMASLATFGAGFATRPLGAFVLGRYADRHGRKPAMLLSMSLMGAGILLLALTPGYTTIGIAAPVIAVIARLIQGFALGGEVGSATAYLVESADTHHRGAAVSWQGASQQIAATLGSLVGFLLSLKLSDSELSLYGWRIALLLGATIVPFAIWIRTSLPETLHKEPEPDEATHASFRGYVGIIVLGCIMIGSGTIGTYMFNYMATFGQHTLHFSTRTSLFAQAGLNFSAVLTMLWGGRASDRWGRKRVILIPQICFILLLIPVFLWITTTLSAFAFILGTLVLNGIASMRDPAIYTLINESLPRPVRARAFALIYAIPVAVLGGTTQPFIAWLLEHTGNPLSIAIYLTGVATIGLVAMLLAKESSPRHRKAPQ</sequence>
<evidence type="ECO:0000256" key="1">
    <source>
        <dbReference type="ARBA" id="ARBA00004651"/>
    </source>
</evidence>
<evidence type="ECO:0000256" key="6">
    <source>
        <dbReference type="ARBA" id="ARBA00022847"/>
    </source>
</evidence>
<gene>
    <name evidence="11" type="ORF">P0Y56_01840</name>
</gene>
<feature type="transmembrane region" description="Helical" evidence="9">
    <location>
        <begin position="320"/>
        <end position="336"/>
    </location>
</feature>
<feature type="transmembrane region" description="Helical" evidence="9">
    <location>
        <begin position="181"/>
        <end position="202"/>
    </location>
</feature>
<comment type="similarity">
    <text evidence="2">Belongs to the major facilitator superfamily. Metabolite:H+ Symporter (MHS) family (TC 2.A.1.6) family.</text>
</comment>
<evidence type="ECO:0000256" key="8">
    <source>
        <dbReference type="ARBA" id="ARBA00023136"/>
    </source>
</evidence>
<dbReference type="Proteomes" id="UP001218362">
    <property type="component" value="Chromosome"/>
</dbReference>
<feature type="transmembrane region" description="Helical" evidence="9">
    <location>
        <begin position="295"/>
        <end position="314"/>
    </location>
</feature>
<dbReference type="PANTHER" id="PTHR43528:SF3">
    <property type="entry name" value="CITRATE-PROTON SYMPORTER"/>
    <property type="match status" value="1"/>
</dbReference>
<dbReference type="PANTHER" id="PTHR43528">
    <property type="entry name" value="ALPHA-KETOGLUTARATE PERMEASE"/>
    <property type="match status" value="1"/>
</dbReference>
<accession>A0AAJ5X730</accession>
<dbReference type="InterPro" id="IPR051084">
    <property type="entry name" value="H+-coupled_symporters"/>
</dbReference>
<dbReference type="Pfam" id="PF00083">
    <property type="entry name" value="Sugar_tr"/>
    <property type="match status" value="1"/>
</dbReference>
<feature type="transmembrane region" description="Helical" evidence="9">
    <location>
        <begin position="223"/>
        <end position="246"/>
    </location>
</feature>
<dbReference type="AlphaFoldDB" id="A0AAJ5X730"/>
<feature type="transmembrane region" description="Helical" evidence="9">
    <location>
        <begin position="387"/>
        <end position="408"/>
    </location>
</feature>
<feature type="transmembrane region" description="Helical" evidence="9">
    <location>
        <begin position="47"/>
        <end position="70"/>
    </location>
</feature>
<reference evidence="11" key="1">
    <citation type="submission" date="2023-03" db="EMBL/GenBank/DDBJ databases">
        <title>Andean soil-derived lignocellulolytic bacterial consortium as a source of novel taxa and putative plastic-active enzymes.</title>
        <authorList>
            <person name="Diaz-Garcia L."/>
            <person name="Chuvochina M."/>
            <person name="Feuerriegel G."/>
            <person name="Bunk B."/>
            <person name="Sproer C."/>
            <person name="Streit W.R."/>
            <person name="Rodriguez L.M."/>
            <person name="Overmann J."/>
            <person name="Jimenez D.J."/>
        </authorList>
    </citation>
    <scope>NUCLEOTIDE SEQUENCE</scope>
    <source>
        <strain evidence="11">MAG 26</strain>
    </source>
</reference>
<dbReference type="SUPFAM" id="SSF103473">
    <property type="entry name" value="MFS general substrate transporter"/>
    <property type="match status" value="1"/>
</dbReference>